<proteinExistence type="predicted"/>
<dbReference type="EMBL" id="JACRKR010000100">
    <property type="protein sequence ID" value="MBI5078778.1"/>
    <property type="molecule type" value="Genomic_DNA"/>
</dbReference>
<dbReference type="Gene3D" id="2.30.40.10">
    <property type="entry name" value="Urease, subunit C, domain 1"/>
    <property type="match status" value="1"/>
</dbReference>
<name>A0A9D6UMQ0_UNCSA</name>
<evidence type="ECO:0000313" key="1">
    <source>
        <dbReference type="EMBL" id="MBI5078778.1"/>
    </source>
</evidence>
<feature type="non-terminal residue" evidence="1">
    <location>
        <position position="60"/>
    </location>
</feature>
<accession>A0A9D6UMQ0</accession>
<gene>
    <name evidence="1" type="ORF">HZB08_02015</name>
</gene>
<dbReference type="PANTHER" id="PTHR42717">
    <property type="entry name" value="DIHYDROOROTASE-RELATED"/>
    <property type="match status" value="1"/>
</dbReference>
<dbReference type="GO" id="GO:0019213">
    <property type="term" value="F:deacetylase activity"/>
    <property type="evidence" value="ECO:0007669"/>
    <property type="project" value="InterPro"/>
</dbReference>
<sequence length="60" mass="6323">MSGILIKGGRVIDPASSLDGVRDVLIENGKIKSIGSRVRCQGSRVIYAEGLLVLPGLVDM</sequence>
<protein>
    <submittedName>
        <fullName evidence="1">Dihydroorotase</fullName>
    </submittedName>
</protein>
<dbReference type="InterPro" id="IPR020043">
    <property type="entry name" value="Deacetylase_Atu3266-like"/>
</dbReference>
<reference evidence="1" key="1">
    <citation type="submission" date="2020-07" db="EMBL/GenBank/DDBJ databases">
        <title>Huge and variable diversity of episymbiotic CPR bacteria and DPANN archaea in groundwater ecosystems.</title>
        <authorList>
            <person name="He C.Y."/>
            <person name="Keren R."/>
            <person name="Whittaker M."/>
            <person name="Farag I.F."/>
            <person name="Doudna J."/>
            <person name="Cate J.H.D."/>
            <person name="Banfield J.F."/>
        </authorList>
    </citation>
    <scope>NUCLEOTIDE SEQUENCE</scope>
    <source>
        <strain evidence="1">NC_groundwater_1860_Pr3_B-0.1um_51_7</strain>
    </source>
</reference>
<dbReference type="GO" id="GO:0016810">
    <property type="term" value="F:hydrolase activity, acting on carbon-nitrogen (but not peptide) bonds"/>
    <property type="evidence" value="ECO:0007669"/>
    <property type="project" value="InterPro"/>
</dbReference>
<dbReference type="InterPro" id="IPR011059">
    <property type="entry name" value="Metal-dep_hydrolase_composite"/>
</dbReference>
<dbReference type="AlphaFoldDB" id="A0A9D6UMQ0"/>
<dbReference type="SUPFAM" id="SSF51338">
    <property type="entry name" value="Composite domain of metallo-dependent hydrolases"/>
    <property type="match status" value="1"/>
</dbReference>
<evidence type="ECO:0000313" key="2">
    <source>
        <dbReference type="Proteomes" id="UP000808761"/>
    </source>
</evidence>
<comment type="caution">
    <text evidence="1">The sequence shown here is derived from an EMBL/GenBank/DDBJ whole genome shotgun (WGS) entry which is preliminary data.</text>
</comment>
<dbReference type="Proteomes" id="UP000808761">
    <property type="component" value="Unassembled WGS sequence"/>
</dbReference>
<organism evidence="1 2">
    <name type="scientific">Candidatus Saganbacteria bacterium</name>
    <dbReference type="NCBI Taxonomy" id="2575572"/>
    <lineage>
        <taxon>Bacteria</taxon>
        <taxon>Bacillati</taxon>
        <taxon>Saganbacteria</taxon>
    </lineage>
</organism>
<dbReference type="PANTHER" id="PTHR42717:SF1">
    <property type="entry name" value="IMIDAZOLONEPROPIONASE AND RELATED AMIDOHYDROLASES"/>
    <property type="match status" value="1"/>
</dbReference>